<feature type="region of interest" description="Disordered" evidence="1">
    <location>
        <begin position="79"/>
        <end position="151"/>
    </location>
</feature>
<evidence type="ECO:0000259" key="2">
    <source>
        <dbReference type="Pfam" id="PF03732"/>
    </source>
</evidence>
<evidence type="ECO:0000256" key="1">
    <source>
        <dbReference type="SAM" id="MobiDB-lite"/>
    </source>
</evidence>
<protein>
    <recommendedName>
        <fullName evidence="2">Retrotransposon gag domain-containing protein</fullName>
    </recommendedName>
</protein>
<evidence type="ECO:0000313" key="4">
    <source>
        <dbReference type="Proteomes" id="UP000054988"/>
    </source>
</evidence>
<dbReference type="Pfam" id="PF03732">
    <property type="entry name" value="Retrotrans_gag"/>
    <property type="match status" value="1"/>
</dbReference>
<dbReference type="EMBL" id="LATX01001608">
    <property type="protein sequence ID" value="KTB40115.1"/>
    <property type="molecule type" value="Genomic_DNA"/>
</dbReference>
<name>A0A0W0FUP1_MONRR</name>
<reference evidence="3 4" key="1">
    <citation type="submission" date="2015-12" db="EMBL/GenBank/DDBJ databases">
        <title>Draft genome sequence of Moniliophthora roreri, the causal agent of frosty pod rot of cacao.</title>
        <authorList>
            <person name="Aime M.C."/>
            <person name="Diaz-Valderrama J.R."/>
            <person name="Kijpornyongpan T."/>
            <person name="Phillips-Mora W."/>
        </authorList>
    </citation>
    <scope>NUCLEOTIDE SEQUENCE [LARGE SCALE GENOMIC DNA]</scope>
    <source>
        <strain evidence="3 4">MCA 2952</strain>
    </source>
</reference>
<dbReference type="AlphaFoldDB" id="A0A0W0FUP1"/>
<sequence length="350" mass="40173">MSIYIAPPTTTPPKSPLTVEEEQKLDQDISLTEWLAKLGIGIPGNPTLTSRTIITCHHRQSALRQLKDLHGPDKTIDIEEPAANETQNNLIPESINEDLPTNESFESSDRKTEKLPEESISSSFFSAYEEETMSKGGSSTPRSKPKEEKTQTQMMIEISTVVLEEMEKKKSRGSKVVAPDPFEGDRKDTKRFLMEVEIYLRMHPTNYDTDKKKCLFMLSYLWGQSTQLWKKTQSAKIFDRKSEDTELTFSKLKDEFKKHYLLANIQAEAQIRIEEAKMTDRADNYVNDFQVMADESGYDDQALIHIFRKGLLNSLAAKILNQSQGRPADLEGWYEAAIRYDEQYKYYEAV</sequence>
<gene>
    <name evidence="3" type="ORF">WG66_7317</name>
</gene>
<dbReference type="Proteomes" id="UP000054988">
    <property type="component" value="Unassembled WGS sequence"/>
</dbReference>
<feature type="compositionally biased region" description="Basic and acidic residues" evidence="1">
    <location>
        <begin position="107"/>
        <end position="117"/>
    </location>
</feature>
<feature type="domain" description="Retrotransposon gag" evidence="2">
    <location>
        <begin position="223"/>
        <end position="311"/>
    </location>
</feature>
<accession>A0A0W0FUP1</accession>
<evidence type="ECO:0000313" key="3">
    <source>
        <dbReference type="EMBL" id="KTB40115.1"/>
    </source>
</evidence>
<comment type="caution">
    <text evidence="3">The sequence shown here is derived from an EMBL/GenBank/DDBJ whole genome shotgun (WGS) entry which is preliminary data.</text>
</comment>
<proteinExistence type="predicted"/>
<dbReference type="InterPro" id="IPR005162">
    <property type="entry name" value="Retrotrans_gag_dom"/>
</dbReference>
<organism evidence="3 4">
    <name type="scientific">Moniliophthora roreri</name>
    <name type="common">Frosty pod rot fungus</name>
    <name type="synonym">Monilia roreri</name>
    <dbReference type="NCBI Taxonomy" id="221103"/>
    <lineage>
        <taxon>Eukaryota</taxon>
        <taxon>Fungi</taxon>
        <taxon>Dikarya</taxon>
        <taxon>Basidiomycota</taxon>
        <taxon>Agaricomycotina</taxon>
        <taxon>Agaricomycetes</taxon>
        <taxon>Agaricomycetidae</taxon>
        <taxon>Agaricales</taxon>
        <taxon>Marasmiineae</taxon>
        <taxon>Marasmiaceae</taxon>
        <taxon>Moniliophthora</taxon>
    </lineage>
</organism>